<keyword evidence="2" id="KW-1133">Transmembrane helix</keyword>
<dbReference type="Gene3D" id="3.30.1950.10">
    <property type="entry name" value="wza like domain"/>
    <property type="match status" value="1"/>
</dbReference>
<dbReference type="PANTHER" id="PTHR33619">
    <property type="entry name" value="POLYSACCHARIDE EXPORT PROTEIN GFCE-RELATED"/>
    <property type="match status" value="1"/>
</dbReference>
<organism evidence="4 5">
    <name type="scientific">Algoriphagus halophilus</name>
    <dbReference type="NCBI Taxonomy" id="226505"/>
    <lineage>
        <taxon>Bacteria</taxon>
        <taxon>Pseudomonadati</taxon>
        <taxon>Bacteroidota</taxon>
        <taxon>Cytophagia</taxon>
        <taxon>Cytophagales</taxon>
        <taxon>Cyclobacteriaceae</taxon>
        <taxon>Algoriphagus</taxon>
    </lineage>
</organism>
<feature type="domain" description="Polysaccharide export protein N-terminal" evidence="3">
    <location>
        <begin position="65"/>
        <end position="166"/>
    </location>
</feature>
<evidence type="ECO:0000313" key="5">
    <source>
        <dbReference type="Proteomes" id="UP000185221"/>
    </source>
</evidence>
<protein>
    <submittedName>
        <fullName evidence="4">Protein involved in gliding motility EpsA</fullName>
    </submittedName>
</protein>
<keyword evidence="1" id="KW-0732">Signal</keyword>
<keyword evidence="5" id="KW-1185">Reference proteome</keyword>
<dbReference type="PANTHER" id="PTHR33619:SF3">
    <property type="entry name" value="POLYSACCHARIDE EXPORT PROTEIN GFCE-RELATED"/>
    <property type="match status" value="1"/>
</dbReference>
<accession>A0A1N6E9V7</accession>
<dbReference type="GO" id="GO:0015159">
    <property type="term" value="F:polysaccharide transmembrane transporter activity"/>
    <property type="evidence" value="ECO:0007669"/>
    <property type="project" value="InterPro"/>
</dbReference>
<reference evidence="5" key="1">
    <citation type="submission" date="2016-11" db="EMBL/GenBank/DDBJ databases">
        <authorList>
            <person name="Varghese N."/>
            <person name="Submissions S."/>
        </authorList>
    </citation>
    <scope>NUCLEOTIDE SEQUENCE [LARGE SCALE GENOMIC DNA]</scope>
    <source>
        <strain evidence="5">DSM 15292</strain>
    </source>
</reference>
<keyword evidence="2" id="KW-0472">Membrane</keyword>
<dbReference type="InterPro" id="IPR049712">
    <property type="entry name" value="Poly_export"/>
</dbReference>
<dbReference type="STRING" id="226505.SAMN05444394_1876"/>
<gene>
    <name evidence="4" type="ORF">SAMN05444394_1876</name>
</gene>
<sequence length="287" mass="32375">MFKFAQFLTKIIKNSFMRRIRLGLVFIIALIAASSCISNEKIIYLQNLEGNDSIPDGELITYEIPEYKLQYNDIVDVNIQTVDDMIQNGFNNKSTSMAGMNQMGNIASQTGGDLYYTTGYTVDNEGKIRLPIVGEVEVKDKTLEEARIAIEEKLRVYVTSELYVKVKLGGIRYSALGEFRRPGKFVVLQDRMTIFEAIANAGDLTTVAKRSDVLLIRQYPEGTKLHRIDLLDREIVKSPYYFIQPNDQIYVEPMKVRETGTGENTAQSLALIFSGISAMALILNLIK</sequence>
<dbReference type="Gene3D" id="3.10.560.10">
    <property type="entry name" value="Outer membrane lipoprotein wza domain like"/>
    <property type="match status" value="1"/>
</dbReference>
<proteinExistence type="predicted"/>
<dbReference type="InterPro" id="IPR003715">
    <property type="entry name" value="Poly_export_N"/>
</dbReference>
<evidence type="ECO:0000256" key="1">
    <source>
        <dbReference type="ARBA" id="ARBA00022729"/>
    </source>
</evidence>
<keyword evidence="2" id="KW-0812">Transmembrane</keyword>
<dbReference type="EMBL" id="FSRC01000001">
    <property type="protein sequence ID" value="SIN79741.1"/>
    <property type="molecule type" value="Genomic_DNA"/>
</dbReference>
<evidence type="ECO:0000259" key="3">
    <source>
        <dbReference type="Pfam" id="PF02563"/>
    </source>
</evidence>
<name>A0A1N6E9V7_9BACT</name>
<dbReference type="AlphaFoldDB" id="A0A1N6E9V7"/>
<feature type="transmembrane region" description="Helical" evidence="2">
    <location>
        <begin position="268"/>
        <end position="286"/>
    </location>
</feature>
<dbReference type="Pfam" id="PF02563">
    <property type="entry name" value="Poly_export"/>
    <property type="match status" value="1"/>
</dbReference>
<dbReference type="Proteomes" id="UP000185221">
    <property type="component" value="Unassembled WGS sequence"/>
</dbReference>
<evidence type="ECO:0000256" key="2">
    <source>
        <dbReference type="SAM" id="Phobius"/>
    </source>
</evidence>
<evidence type="ECO:0000313" key="4">
    <source>
        <dbReference type="EMBL" id="SIN79741.1"/>
    </source>
</evidence>